<dbReference type="EMBL" id="QETF01000002">
    <property type="protein sequence ID" value="PWG18248.1"/>
    <property type="molecule type" value="Genomic_DNA"/>
</dbReference>
<dbReference type="PROSITE" id="PS51186">
    <property type="entry name" value="GNAT"/>
    <property type="match status" value="1"/>
</dbReference>
<feature type="domain" description="N-acetyltransferase" evidence="3">
    <location>
        <begin position="2"/>
        <end position="148"/>
    </location>
</feature>
<dbReference type="Pfam" id="PF00583">
    <property type="entry name" value="Acetyltransf_1"/>
    <property type="match status" value="1"/>
</dbReference>
<comment type="caution">
    <text evidence="4">The sequence shown here is derived from an EMBL/GenBank/DDBJ whole genome shotgun (WGS) entry which is preliminary data.</text>
</comment>
<dbReference type="InterPro" id="IPR000182">
    <property type="entry name" value="GNAT_dom"/>
</dbReference>
<evidence type="ECO:0000256" key="1">
    <source>
        <dbReference type="ARBA" id="ARBA00022679"/>
    </source>
</evidence>
<dbReference type="GO" id="GO:0016747">
    <property type="term" value="F:acyltransferase activity, transferring groups other than amino-acyl groups"/>
    <property type="evidence" value="ECO:0007669"/>
    <property type="project" value="InterPro"/>
</dbReference>
<dbReference type="Proteomes" id="UP000245293">
    <property type="component" value="Unassembled WGS sequence"/>
</dbReference>
<protein>
    <submittedName>
        <fullName evidence="4">GNAT family N-acetyltransferase</fullName>
    </submittedName>
</protein>
<keyword evidence="5" id="KW-1185">Reference proteome</keyword>
<sequence length="148" mass="16200">MTQLHLCGPEDAAKLLPLIAAFHAEFGLDLDDAHRERAVLPLLEGSPLGAIWLLGPRRAPVGYVVVSFGWAIEMGGLDAFVDELFVRPAVRGRGLATEALNDLAGALREAGVTMLHMEVDREDAAVQRFYGRAGFALRDRYTLMSRKL</sequence>
<organism evidence="4 5">
    <name type="scientific">Salibaculum griseiflavum</name>
    <dbReference type="NCBI Taxonomy" id="1914409"/>
    <lineage>
        <taxon>Bacteria</taxon>
        <taxon>Pseudomonadati</taxon>
        <taxon>Pseudomonadota</taxon>
        <taxon>Alphaproteobacteria</taxon>
        <taxon>Rhodobacterales</taxon>
        <taxon>Roseobacteraceae</taxon>
        <taxon>Salibaculum</taxon>
    </lineage>
</organism>
<proteinExistence type="predicted"/>
<evidence type="ECO:0000256" key="2">
    <source>
        <dbReference type="ARBA" id="ARBA00023315"/>
    </source>
</evidence>
<dbReference type="RefSeq" id="WP_109386450.1">
    <property type="nucleotide sequence ID" value="NZ_QETF01000002.1"/>
</dbReference>
<dbReference type="InterPro" id="IPR016181">
    <property type="entry name" value="Acyl_CoA_acyltransferase"/>
</dbReference>
<name>A0A2V1P8Y8_9RHOB</name>
<evidence type="ECO:0000313" key="5">
    <source>
        <dbReference type="Proteomes" id="UP000245293"/>
    </source>
</evidence>
<dbReference type="OrthoDB" id="9805924at2"/>
<reference evidence="5" key="1">
    <citation type="submission" date="2018-05" db="EMBL/GenBank/DDBJ databases">
        <authorList>
            <person name="Du Z."/>
            <person name="Wang X."/>
        </authorList>
    </citation>
    <scope>NUCLEOTIDE SEQUENCE [LARGE SCALE GENOMIC DNA]</scope>
    <source>
        <strain evidence="5">WDS4C29</strain>
    </source>
</reference>
<dbReference type="Gene3D" id="3.40.630.30">
    <property type="match status" value="1"/>
</dbReference>
<dbReference type="PANTHER" id="PTHR43877">
    <property type="entry name" value="AMINOALKYLPHOSPHONATE N-ACETYLTRANSFERASE-RELATED-RELATED"/>
    <property type="match status" value="1"/>
</dbReference>
<evidence type="ECO:0000259" key="3">
    <source>
        <dbReference type="PROSITE" id="PS51186"/>
    </source>
</evidence>
<keyword evidence="1 4" id="KW-0808">Transferase</keyword>
<evidence type="ECO:0000313" key="4">
    <source>
        <dbReference type="EMBL" id="PWG18248.1"/>
    </source>
</evidence>
<accession>A0A2V1P8Y8</accession>
<dbReference type="InterPro" id="IPR050832">
    <property type="entry name" value="Bact_Acetyltransf"/>
</dbReference>
<keyword evidence="2" id="KW-0012">Acyltransferase</keyword>
<gene>
    <name evidence="4" type="ORF">DFK10_03090</name>
</gene>
<dbReference type="AlphaFoldDB" id="A0A2V1P8Y8"/>
<dbReference type="CDD" id="cd04301">
    <property type="entry name" value="NAT_SF"/>
    <property type="match status" value="1"/>
</dbReference>
<dbReference type="SUPFAM" id="SSF55729">
    <property type="entry name" value="Acyl-CoA N-acyltransferases (Nat)"/>
    <property type="match status" value="1"/>
</dbReference>